<accession>A0A2C9A2U0</accession>
<dbReference type="EMBL" id="OCST01000006">
    <property type="protein sequence ID" value="SOE73677.1"/>
    <property type="molecule type" value="Genomic_DNA"/>
</dbReference>
<evidence type="ECO:0000256" key="1">
    <source>
        <dbReference type="SAM" id="Phobius"/>
    </source>
</evidence>
<dbReference type="AlphaFoldDB" id="A0A2C9A2U0"/>
<protein>
    <submittedName>
        <fullName evidence="2">Tryptophan-associated transmembrane protein (Trp_oprn_chp)</fullName>
    </submittedName>
</protein>
<keyword evidence="1 2" id="KW-0812">Transmembrane</keyword>
<sequence length="192" mass="18921">MTSARAKLLLVVAGAALGGLLLLSWTQSWFSLVLEGGQPLDVPGQAAAPGLSALGLACLALAGALAIAGKVLRIVLGAVESLIGVVVLVTAISAIAAPVDASAPTITAATAVSGPESIAAIVTTVSTAAWPWLAVLAGLLIVVVGVAVVVLSPRWAGPTRKYEAAEVVAADDTTTPLGAWDTLSGGSDPTTR</sequence>
<keyword evidence="1" id="KW-0472">Membrane</keyword>
<feature type="transmembrane region" description="Helical" evidence="1">
    <location>
        <begin position="46"/>
        <end position="67"/>
    </location>
</feature>
<proteinExistence type="predicted"/>
<evidence type="ECO:0000313" key="3">
    <source>
        <dbReference type="Proteomes" id="UP000219440"/>
    </source>
</evidence>
<organism evidence="2 3">
    <name type="scientific">Salinibacterium xinjiangense</name>
    <dbReference type="NCBI Taxonomy" id="386302"/>
    <lineage>
        <taxon>Bacteria</taxon>
        <taxon>Bacillati</taxon>
        <taxon>Actinomycetota</taxon>
        <taxon>Actinomycetes</taxon>
        <taxon>Micrococcales</taxon>
        <taxon>Microbacteriaceae</taxon>
        <taxon>Salinibacterium</taxon>
    </lineage>
</organism>
<dbReference type="InterPro" id="IPR019051">
    <property type="entry name" value="Trp_biosyn_TM_oprn/chp"/>
</dbReference>
<feature type="transmembrane region" description="Helical" evidence="1">
    <location>
        <begin position="74"/>
        <end position="97"/>
    </location>
</feature>
<keyword evidence="3" id="KW-1185">Reference proteome</keyword>
<feature type="transmembrane region" description="Helical" evidence="1">
    <location>
        <begin position="129"/>
        <end position="151"/>
    </location>
</feature>
<dbReference type="RefSeq" id="WP_097061858.1">
    <property type="nucleotide sequence ID" value="NZ_BMLC01000001.1"/>
</dbReference>
<reference evidence="2 3" key="1">
    <citation type="submission" date="2017-09" db="EMBL/GenBank/DDBJ databases">
        <authorList>
            <person name="Ehlers B."/>
            <person name="Leendertz F.H."/>
        </authorList>
    </citation>
    <scope>NUCLEOTIDE SEQUENCE [LARGE SCALE GENOMIC DNA]</scope>
    <source>
        <strain evidence="2 3">CGMCC 1.05381</strain>
    </source>
</reference>
<dbReference type="Pfam" id="PF09534">
    <property type="entry name" value="Trp_oprn_chp"/>
    <property type="match status" value="1"/>
</dbReference>
<dbReference type="Proteomes" id="UP000219440">
    <property type="component" value="Unassembled WGS sequence"/>
</dbReference>
<evidence type="ECO:0000313" key="2">
    <source>
        <dbReference type="EMBL" id="SOE73677.1"/>
    </source>
</evidence>
<dbReference type="OrthoDB" id="4794414at2"/>
<name>A0A2C9A2U0_9MICO</name>
<gene>
    <name evidence="2" type="ORF">SAMN06296378_2802</name>
</gene>
<keyword evidence="1" id="KW-1133">Transmembrane helix</keyword>